<dbReference type="InterPro" id="IPR025166">
    <property type="entry name" value="Integrase_DNA_bind_dom"/>
</dbReference>
<dbReference type="InterPro" id="IPR010998">
    <property type="entry name" value="Integrase_recombinase_N"/>
</dbReference>
<dbReference type="InterPro" id="IPR002104">
    <property type="entry name" value="Integrase_catalytic"/>
</dbReference>
<dbReference type="InterPro" id="IPR050808">
    <property type="entry name" value="Phage_Integrase"/>
</dbReference>
<reference evidence="6" key="1">
    <citation type="submission" date="2020-01" db="EMBL/GenBank/DDBJ databases">
        <authorList>
            <person name="Rat A."/>
        </authorList>
    </citation>
    <scope>NUCLEOTIDE SEQUENCE</scope>
    <source>
        <strain evidence="6">LMG 31228</strain>
    </source>
</reference>
<dbReference type="GO" id="GO:0003677">
    <property type="term" value="F:DNA binding"/>
    <property type="evidence" value="ECO:0007669"/>
    <property type="project" value="UniProtKB-KW"/>
</dbReference>
<feature type="domain" description="Tyr recombinase" evidence="5">
    <location>
        <begin position="209"/>
        <end position="384"/>
    </location>
</feature>
<dbReference type="InterPro" id="IPR011010">
    <property type="entry name" value="DNA_brk_join_enz"/>
</dbReference>
<sequence length="418" mass="45216">MPKLTDRFLKDFAPGAGSKDRLAFDTECPGLGVRATAAGTKTFIVQWTDPATKQKRRERLGVWGSLTTEKAREAARARLGDVAKGIDPRAVRLEKREAAIKAKAEAALTLEALVNDWAALHLAGKRPRYAAEAVRAIKHAFTEHLKRPAARLSKGEAVGVLDDLLKDGSAAMAGRTLAYARACYAWAEKRGKVAGNPFEGIPIGAGIVKRERVLTPEEVGAVWNAAAAMGEPWGPLFRVLLLTLARRDEVAGMRWSELSDDLATWTIPGERMKRGDAHVVALPEAAREALRAVKRIKGRDLVFSTTGRTPVSGFTKAKAALDKAAKVKGWRLHDIRRTGVSALAAMGFNPVVADMLLAHQPARLSTVARVYQRHDFAAEREAALKAWAEHVARCASGKDNTAENVADLATHRAARGAT</sequence>
<protein>
    <submittedName>
        <fullName evidence="6">Tyrosine-type recombinase/integrase</fullName>
    </submittedName>
</protein>
<dbReference type="AlphaFoldDB" id="A0A9X9XEU3"/>
<evidence type="ECO:0000256" key="4">
    <source>
        <dbReference type="ARBA" id="ARBA00023172"/>
    </source>
</evidence>
<keyword evidence="7" id="KW-1185">Reference proteome</keyword>
<evidence type="ECO:0000256" key="3">
    <source>
        <dbReference type="ARBA" id="ARBA00023125"/>
    </source>
</evidence>
<dbReference type="PANTHER" id="PTHR30629">
    <property type="entry name" value="PROPHAGE INTEGRASE"/>
    <property type="match status" value="1"/>
</dbReference>
<name>A0A9X9XEU3_9PROT</name>
<keyword evidence="4" id="KW-0233">DNA recombination</keyword>
<dbReference type="RefSeq" id="WP_211847764.1">
    <property type="nucleotide sequence ID" value="NZ_JAAEDL010000017.1"/>
</dbReference>
<accession>A0A9X9XEU3</accession>
<dbReference type="Pfam" id="PF00589">
    <property type="entry name" value="Phage_integrase"/>
    <property type="match status" value="1"/>
</dbReference>
<keyword evidence="2" id="KW-0229">DNA integration</keyword>
<dbReference type="SUPFAM" id="SSF56349">
    <property type="entry name" value="DNA breaking-rejoining enzymes"/>
    <property type="match status" value="1"/>
</dbReference>
<gene>
    <name evidence="6" type="ORF">GXW74_17190</name>
</gene>
<dbReference type="PROSITE" id="PS51898">
    <property type="entry name" value="TYR_RECOMBINASE"/>
    <property type="match status" value="1"/>
</dbReference>
<evidence type="ECO:0000256" key="1">
    <source>
        <dbReference type="ARBA" id="ARBA00008857"/>
    </source>
</evidence>
<evidence type="ECO:0000259" key="5">
    <source>
        <dbReference type="PROSITE" id="PS51898"/>
    </source>
</evidence>
<dbReference type="InterPro" id="IPR038488">
    <property type="entry name" value="Integrase_DNA-bd_sf"/>
</dbReference>
<dbReference type="PANTHER" id="PTHR30629:SF2">
    <property type="entry name" value="PROPHAGE INTEGRASE INTS-RELATED"/>
    <property type="match status" value="1"/>
</dbReference>
<keyword evidence="3" id="KW-0238">DNA-binding</keyword>
<dbReference type="InterPro" id="IPR013762">
    <property type="entry name" value="Integrase-like_cat_sf"/>
</dbReference>
<dbReference type="GO" id="GO:0006310">
    <property type="term" value="P:DNA recombination"/>
    <property type="evidence" value="ECO:0007669"/>
    <property type="project" value="UniProtKB-KW"/>
</dbReference>
<dbReference type="CDD" id="cd00801">
    <property type="entry name" value="INT_P4_C"/>
    <property type="match status" value="1"/>
</dbReference>
<evidence type="ECO:0000313" key="7">
    <source>
        <dbReference type="Proteomes" id="UP001138709"/>
    </source>
</evidence>
<evidence type="ECO:0000313" key="6">
    <source>
        <dbReference type="EMBL" id="MBR0682229.1"/>
    </source>
</evidence>
<reference evidence="6" key="2">
    <citation type="journal article" date="2021" name="Syst. Appl. Microbiol.">
        <title>Roseomonas hellenica sp. nov., isolated from roots of wild-growing Alkanna tinctoria.</title>
        <authorList>
            <person name="Rat A."/>
            <person name="Naranjo H.D."/>
            <person name="Lebbe L."/>
            <person name="Cnockaert M."/>
            <person name="Krigas N."/>
            <person name="Grigoriadou K."/>
            <person name="Maloupa E."/>
            <person name="Willems A."/>
        </authorList>
    </citation>
    <scope>NUCLEOTIDE SEQUENCE</scope>
    <source>
        <strain evidence="6">LMG 31228</strain>
    </source>
</reference>
<proteinExistence type="inferred from homology"/>
<dbReference type="GO" id="GO:0015074">
    <property type="term" value="P:DNA integration"/>
    <property type="evidence" value="ECO:0007669"/>
    <property type="project" value="UniProtKB-KW"/>
</dbReference>
<dbReference type="Gene3D" id="1.10.150.130">
    <property type="match status" value="1"/>
</dbReference>
<dbReference type="Pfam" id="PF13356">
    <property type="entry name" value="Arm-DNA-bind_3"/>
    <property type="match status" value="1"/>
</dbReference>
<evidence type="ECO:0000256" key="2">
    <source>
        <dbReference type="ARBA" id="ARBA00022908"/>
    </source>
</evidence>
<dbReference type="Gene3D" id="3.30.160.390">
    <property type="entry name" value="Integrase, DNA-binding domain"/>
    <property type="match status" value="1"/>
</dbReference>
<comment type="caution">
    <text evidence="6">The sequence shown here is derived from an EMBL/GenBank/DDBJ whole genome shotgun (WGS) entry which is preliminary data.</text>
</comment>
<comment type="similarity">
    <text evidence="1">Belongs to the 'phage' integrase family.</text>
</comment>
<dbReference type="Gene3D" id="1.10.443.10">
    <property type="entry name" value="Intergrase catalytic core"/>
    <property type="match status" value="1"/>
</dbReference>
<dbReference type="EMBL" id="JAAEDL010000017">
    <property type="protein sequence ID" value="MBR0682229.1"/>
    <property type="molecule type" value="Genomic_DNA"/>
</dbReference>
<dbReference type="Proteomes" id="UP001138709">
    <property type="component" value="Unassembled WGS sequence"/>
</dbReference>
<organism evidence="6 7">
    <name type="scientific">Neoroseomonas eburnea</name>
    <dbReference type="NCBI Taxonomy" id="1346889"/>
    <lineage>
        <taxon>Bacteria</taxon>
        <taxon>Pseudomonadati</taxon>
        <taxon>Pseudomonadota</taxon>
        <taxon>Alphaproteobacteria</taxon>
        <taxon>Acetobacterales</taxon>
        <taxon>Acetobacteraceae</taxon>
        <taxon>Neoroseomonas</taxon>
    </lineage>
</organism>